<accession>A0A8T0S9B0</accession>
<gene>
    <name evidence="2" type="ORF">PVAP13_5NG170943</name>
</gene>
<feature type="compositionally biased region" description="Basic and acidic residues" evidence="1">
    <location>
        <begin position="214"/>
        <end position="226"/>
    </location>
</feature>
<organism evidence="2 3">
    <name type="scientific">Panicum virgatum</name>
    <name type="common">Blackwell switchgrass</name>
    <dbReference type="NCBI Taxonomy" id="38727"/>
    <lineage>
        <taxon>Eukaryota</taxon>
        <taxon>Viridiplantae</taxon>
        <taxon>Streptophyta</taxon>
        <taxon>Embryophyta</taxon>
        <taxon>Tracheophyta</taxon>
        <taxon>Spermatophyta</taxon>
        <taxon>Magnoliopsida</taxon>
        <taxon>Liliopsida</taxon>
        <taxon>Poales</taxon>
        <taxon>Poaceae</taxon>
        <taxon>PACMAD clade</taxon>
        <taxon>Panicoideae</taxon>
        <taxon>Panicodae</taxon>
        <taxon>Paniceae</taxon>
        <taxon>Panicinae</taxon>
        <taxon>Panicum</taxon>
        <taxon>Panicum sect. Hiantes</taxon>
    </lineage>
</organism>
<sequence>MPRCASARALHWSKVNLPRCSSSAGGAHTKGGGTVVAPGDCCGLGGSTSDGGLGGTNSGGCNGGTSCLDGTLGISGADSNGITAPGSSARTEIPHDPPPPIGPKIQTRMGEGQDPSLWLLLILPYRDASTRTCLWADPDGPCRRSADELNVELVAAIRCRSWTSCTGTARTRGSSHCFVRPTPCSLCNQRPVRCRPQALTPAAGPRRHWSRARTHAERAGDEREKGINAISQTSTTQPD</sequence>
<reference evidence="2" key="1">
    <citation type="submission" date="2020-05" db="EMBL/GenBank/DDBJ databases">
        <title>WGS assembly of Panicum virgatum.</title>
        <authorList>
            <person name="Lovell J.T."/>
            <person name="Jenkins J."/>
            <person name="Shu S."/>
            <person name="Juenger T.E."/>
            <person name="Schmutz J."/>
        </authorList>
    </citation>
    <scope>NUCLEOTIDE SEQUENCE</scope>
    <source>
        <strain evidence="2">AP13</strain>
    </source>
</reference>
<feature type="compositionally biased region" description="Polar residues" evidence="1">
    <location>
        <begin position="229"/>
        <end position="239"/>
    </location>
</feature>
<evidence type="ECO:0000256" key="1">
    <source>
        <dbReference type="SAM" id="MobiDB-lite"/>
    </source>
</evidence>
<protein>
    <submittedName>
        <fullName evidence="2">Uncharacterized protein</fullName>
    </submittedName>
</protein>
<dbReference type="AlphaFoldDB" id="A0A8T0S9B0"/>
<name>A0A8T0S9B0_PANVG</name>
<keyword evidence="3" id="KW-1185">Reference proteome</keyword>
<evidence type="ECO:0000313" key="3">
    <source>
        <dbReference type="Proteomes" id="UP000823388"/>
    </source>
</evidence>
<dbReference type="EMBL" id="CM029046">
    <property type="protein sequence ID" value="KAG2593373.1"/>
    <property type="molecule type" value="Genomic_DNA"/>
</dbReference>
<proteinExistence type="predicted"/>
<feature type="region of interest" description="Disordered" evidence="1">
    <location>
        <begin position="199"/>
        <end position="239"/>
    </location>
</feature>
<dbReference type="Proteomes" id="UP000823388">
    <property type="component" value="Chromosome 5N"/>
</dbReference>
<evidence type="ECO:0000313" key="2">
    <source>
        <dbReference type="EMBL" id="KAG2593373.1"/>
    </source>
</evidence>
<comment type="caution">
    <text evidence="2">The sequence shown here is derived from an EMBL/GenBank/DDBJ whole genome shotgun (WGS) entry which is preliminary data.</text>
</comment>